<keyword evidence="3" id="KW-0731">Sigma factor</keyword>
<reference evidence="6 7" key="1">
    <citation type="submission" date="2019-02" db="EMBL/GenBank/DDBJ databases">
        <title>Deep-cultivation of Planctomycetes and their phenomic and genomic characterization uncovers novel biology.</title>
        <authorList>
            <person name="Wiegand S."/>
            <person name="Jogler M."/>
            <person name="Boedeker C."/>
            <person name="Pinto D."/>
            <person name="Vollmers J."/>
            <person name="Rivas-Marin E."/>
            <person name="Kohn T."/>
            <person name="Peeters S.H."/>
            <person name="Heuer A."/>
            <person name="Rast P."/>
            <person name="Oberbeckmann S."/>
            <person name="Bunk B."/>
            <person name="Jeske O."/>
            <person name="Meyerdierks A."/>
            <person name="Storesund J.E."/>
            <person name="Kallscheuer N."/>
            <person name="Luecker S."/>
            <person name="Lage O.M."/>
            <person name="Pohl T."/>
            <person name="Merkel B.J."/>
            <person name="Hornburger P."/>
            <person name="Mueller R.-W."/>
            <person name="Bruemmer F."/>
            <person name="Labrenz M."/>
            <person name="Spormann A.M."/>
            <person name="Op den Camp H."/>
            <person name="Overmann J."/>
            <person name="Amann R."/>
            <person name="Jetten M.S.M."/>
            <person name="Mascher T."/>
            <person name="Medema M.H."/>
            <person name="Devos D.P."/>
            <person name="Kaster A.-K."/>
            <person name="Ovreas L."/>
            <person name="Rohde M."/>
            <person name="Galperin M.Y."/>
            <person name="Jogler C."/>
        </authorList>
    </citation>
    <scope>NUCLEOTIDE SEQUENCE [LARGE SCALE GENOMIC DNA]</scope>
    <source>
        <strain evidence="6 7">Pan216</strain>
    </source>
</reference>
<dbReference type="PANTHER" id="PTHR43133:SF51">
    <property type="entry name" value="RNA POLYMERASE SIGMA FACTOR"/>
    <property type="match status" value="1"/>
</dbReference>
<dbReference type="NCBIfam" id="TIGR02989">
    <property type="entry name" value="Sig-70_gvs1"/>
    <property type="match status" value="1"/>
</dbReference>
<proteinExistence type="inferred from homology"/>
<dbReference type="InterPro" id="IPR007627">
    <property type="entry name" value="RNA_pol_sigma70_r2"/>
</dbReference>
<evidence type="ECO:0000256" key="3">
    <source>
        <dbReference type="ARBA" id="ARBA00023082"/>
    </source>
</evidence>
<dbReference type="Pfam" id="PF04542">
    <property type="entry name" value="Sigma70_r2"/>
    <property type="match status" value="1"/>
</dbReference>
<comment type="similarity">
    <text evidence="1">Belongs to the sigma-70 factor family. ECF subfamily.</text>
</comment>
<keyword evidence="7" id="KW-1185">Reference proteome</keyword>
<dbReference type="SUPFAM" id="SSF88946">
    <property type="entry name" value="Sigma2 domain of RNA polymerase sigma factors"/>
    <property type="match status" value="1"/>
</dbReference>
<dbReference type="InterPro" id="IPR014331">
    <property type="entry name" value="RNA_pol_sigma70_ECF_RHOBA"/>
</dbReference>
<gene>
    <name evidence="6" type="primary">cnrH_2</name>
    <name evidence="6" type="ORF">Pan216_20470</name>
</gene>
<evidence type="ECO:0000256" key="2">
    <source>
        <dbReference type="ARBA" id="ARBA00023015"/>
    </source>
</evidence>
<evidence type="ECO:0000256" key="4">
    <source>
        <dbReference type="ARBA" id="ARBA00023163"/>
    </source>
</evidence>
<dbReference type="KEGG" id="knv:Pan216_20470"/>
<name>A0A518B2H7_9BACT</name>
<keyword evidence="2" id="KW-0805">Transcription regulation</keyword>
<accession>A0A518B2H7</accession>
<dbReference type="NCBIfam" id="TIGR02937">
    <property type="entry name" value="sigma70-ECF"/>
    <property type="match status" value="1"/>
</dbReference>
<dbReference type="InterPro" id="IPR039425">
    <property type="entry name" value="RNA_pol_sigma-70-like"/>
</dbReference>
<dbReference type="Gene3D" id="1.10.1740.10">
    <property type="match status" value="1"/>
</dbReference>
<evidence type="ECO:0000256" key="1">
    <source>
        <dbReference type="ARBA" id="ARBA00010641"/>
    </source>
</evidence>
<dbReference type="SUPFAM" id="SSF88659">
    <property type="entry name" value="Sigma3 and sigma4 domains of RNA polymerase sigma factors"/>
    <property type="match status" value="1"/>
</dbReference>
<dbReference type="InterPro" id="IPR013324">
    <property type="entry name" value="RNA_pol_sigma_r3/r4-like"/>
</dbReference>
<dbReference type="PANTHER" id="PTHR43133">
    <property type="entry name" value="RNA POLYMERASE ECF-TYPE SIGMA FACTO"/>
    <property type="match status" value="1"/>
</dbReference>
<dbReference type="InterPro" id="IPR036388">
    <property type="entry name" value="WH-like_DNA-bd_sf"/>
</dbReference>
<evidence type="ECO:0000313" key="6">
    <source>
        <dbReference type="EMBL" id="QDU61193.1"/>
    </source>
</evidence>
<sequence length="180" mass="20529">MAETEWSESERLDQCLSLFARHQRRLSLFISSLLPNPADADEVLQETNIVIWNKFDQFDPDRPGGDFLAWAFRIASLQVRDYKRRRSATATFSPLVLDQLAATWLAEQPLLEARREALSLCLSKLPDEDRSLLEDCYAPGSKVAHIAKRLSRTATSVYRSLRRIRHVLAACIDRQLAGES</sequence>
<protein>
    <submittedName>
        <fullName evidence="6">RNA polymerase sigma factor CnrH</fullName>
    </submittedName>
</protein>
<organism evidence="6 7">
    <name type="scientific">Kolteria novifilia</name>
    <dbReference type="NCBI Taxonomy" id="2527975"/>
    <lineage>
        <taxon>Bacteria</taxon>
        <taxon>Pseudomonadati</taxon>
        <taxon>Planctomycetota</taxon>
        <taxon>Planctomycetia</taxon>
        <taxon>Kolteriales</taxon>
        <taxon>Kolteriaceae</taxon>
        <taxon>Kolteria</taxon>
    </lineage>
</organism>
<evidence type="ECO:0000313" key="7">
    <source>
        <dbReference type="Proteomes" id="UP000317093"/>
    </source>
</evidence>
<evidence type="ECO:0000259" key="5">
    <source>
        <dbReference type="Pfam" id="PF04542"/>
    </source>
</evidence>
<dbReference type="AlphaFoldDB" id="A0A518B2H7"/>
<dbReference type="RefSeq" id="WP_145257820.1">
    <property type="nucleotide sequence ID" value="NZ_CP036279.1"/>
</dbReference>
<dbReference type="Gene3D" id="1.10.10.10">
    <property type="entry name" value="Winged helix-like DNA-binding domain superfamily/Winged helix DNA-binding domain"/>
    <property type="match status" value="1"/>
</dbReference>
<keyword evidence="4" id="KW-0804">Transcription</keyword>
<dbReference type="GO" id="GO:0016987">
    <property type="term" value="F:sigma factor activity"/>
    <property type="evidence" value="ECO:0007669"/>
    <property type="project" value="UniProtKB-KW"/>
</dbReference>
<dbReference type="InterPro" id="IPR013325">
    <property type="entry name" value="RNA_pol_sigma_r2"/>
</dbReference>
<dbReference type="Proteomes" id="UP000317093">
    <property type="component" value="Chromosome"/>
</dbReference>
<dbReference type="EMBL" id="CP036279">
    <property type="protein sequence ID" value="QDU61193.1"/>
    <property type="molecule type" value="Genomic_DNA"/>
</dbReference>
<dbReference type="OrthoDB" id="6383365at2"/>
<feature type="domain" description="RNA polymerase sigma-70 region 2" evidence="5">
    <location>
        <begin position="18"/>
        <end position="87"/>
    </location>
</feature>
<dbReference type="InterPro" id="IPR014284">
    <property type="entry name" value="RNA_pol_sigma-70_dom"/>
</dbReference>
<dbReference type="GO" id="GO:0006352">
    <property type="term" value="P:DNA-templated transcription initiation"/>
    <property type="evidence" value="ECO:0007669"/>
    <property type="project" value="InterPro"/>
</dbReference>